<sequence length="174" mass="18681">MAVAALSAAMVVSGCSPLQPDGQEPSSPPPPSPIPGDTAELQDGFEELSGLVLPSNTSDLEIEGKYLSDDRPYYELRFETTRGGAEVICTADNFGTYVSSGPPDEEQHELFDIQEDDGTIAETVKCQGSNPDNGRVQRQVAVLFPEDGLQQGEDEPDGEDTAIVYAYSVLWPAR</sequence>
<name>A0A7W7RF71_9ACTN</name>
<feature type="region of interest" description="Disordered" evidence="1">
    <location>
        <begin position="14"/>
        <end position="43"/>
    </location>
</feature>
<dbReference type="Proteomes" id="UP000523007">
    <property type="component" value="Unassembled WGS sequence"/>
</dbReference>
<dbReference type="AlphaFoldDB" id="A0A7W7RF71"/>
<evidence type="ECO:0000313" key="2">
    <source>
        <dbReference type="EMBL" id="MBB4930533.1"/>
    </source>
</evidence>
<comment type="caution">
    <text evidence="2">The sequence shown here is derived from an EMBL/GenBank/DDBJ whole genome shotgun (WGS) entry which is preliminary data.</text>
</comment>
<protein>
    <submittedName>
        <fullName evidence="2">Uncharacterized protein</fullName>
    </submittedName>
</protein>
<evidence type="ECO:0000313" key="3">
    <source>
        <dbReference type="Proteomes" id="UP000523007"/>
    </source>
</evidence>
<reference evidence="2 3" key="1">
    <citation type="submission" date="2020-08" db="EMBL/GenBank/DDBJ databases">
        <title>Sequencing the genomes of 1000 actinobacteria strains.</title>
        <authorList>
            <person name="Klenk H.-P."/>
        </authorList>
    </citation>
    <scope>NUCLEOTIDE SEQUENCE [LARGE SCALE GENOMIC DNA]</scope>
    <source>
        <strain evidence="2 3">DSM 102030</strain>
    </source>
</reference>
<dbReference type="RefSeq" id="WP_312885169.1">
    <property type="nucleotide sequence ID" value="NZ_JACHJT010000001.1"/>
</dbReference>
<proteinExistence type="predicted"/>
<evidence type="ECO:0000256" key="1">
    <source>
        <dbReference type="SAM" id="MobiDB-lite"/>
    </source>
</evidence>
<gene>
    <name evidence="2" type="ORF">F4561_001353</name>
</gene>
<keyword evidence="3" id="KW-1185">Reference proteome</keyword>
<organism evidence="2 3">
    <name type="scientific">Lipingzhangella halophila</name>
    <dbReference type="NCBI Taxonomy" id="1783352"/>
    <lineage>
        <taxon>Bacteria</taxon>
        <taxon>Bacillati</taxon>
        <taxon>Actinomycetota</taxon>
        <taxon>Actinomycetes</taxon>
        <taxon>Streptosporangiales</taxon>
        <taxon>Nocardiopsidaceae</taxon>
        <taxon>Lipingzhangella</taxon>
    </lineage>
</organism>
<accession>A0A7W7RF71</accession>
<dbReference type="EMBL" id="JACHJT010000001">
    <property type="protein sequence ID" value="MBB4930533.1"/>
    <property type="molecule type" value="Genomic_DNA"/>
</dbReference>